<evidence type="ECO:0000256" key="2">
    <source>
        <dbReference type="SAM" id="SignalP"/>
    </source>
</evidence>
<evidence type="ECO:0000259" key="3">
    <source>
        <dbReference type="Pfam" id="PF12937"/>
    </source>
</evidence>
<dbReference type="InterPro" id="IPR032675">
    <property type="entry name" value="LRR_dom_sf"/>
</dbReference>
<feature type="region of interest" description="Disordered" evidence="1">
    <location>
        <begin position="619"/>
        <end position="645"/>
    </location>
</feature>
<dbReference type="Proteomes" id="UP000541558">
    <property type="component" value="Unassembled WGS sequence"/>
</dbReference>
<dbReference type="EMBL" id="JAACJK010000057">
    <property type="protein sequence ID" value="KAF5337341.1"/>
    <property type="molecule type" value="Genomic_DNA"/>
</dbReference>
<proteinExistence type="predicted"/>
<feature type="signal peptide" evidence="2">
    <location>
        <begin position="1"/>
        <end position="33"/>
    </location>
</feature>
<reference evidence="4 5" key="1">
    <citation type="journal article" date="2020" name="ISME J.">
        <title>Uncovering the hidden diversity of litter-decomposition mechanisms in mushroom-forming fungi.</title>
        <authorList>
            <person name="Floudas D."/>
            <person name="Bentzer J."/>
            <person name="Ahren D."/>
            <person name="Johansson T."/>
            <person name="Persson P."/>
            <person name="Tunlid A."/>
        </authorList>
    </citation>
    <scope>NUCLEOTIDE SEQUENCE [LARGE SCALE GENOMIC DNA]</scope>
    <source>
        <strain evidence="4 5">CBS 175.51</strain>
    </source>
</reference>
<dbReference type="OrthoDB" id="2850673at2759"/>
<dbReference type="InterPro" id="IPR001810">
    <property type="entry name" value="F-box_dom"/>
</dbReference>
<dbReference type="Gene3D" id="3.80.10.10">
    <property type="entry name" value="Ribonuclease Inhibitor"/>
    <property type="match status" value="1"/>
</dbReference>
<keyword evidence="5" id="KW-1185">Reference proteome</keyword>
<accession>A0A8H5C8Z7</accession>
<evidence type="ECO:0000256" key="1">
    <source>
        <dbReference type="SAM" id="MobiDB-lite"/>
    </source>
</evidence>
<organism evidence="4 5">
    <name type="scientific">Ephemerocybe angulata</name>
    <dbReference type="NCBI Taxonomy" id="980116"/>
    <lineage>
        <taxon>Eukaryota</taxon>
        <taxon>Fungi</taxon>
        <taxon>Dikarya</taxon>
        <taxon>Basidiomycota</taxon>
        <taxon>Agaricomycotina</taxon>
        <taxon>Agaricomycetes</taxon>
        <taxon>Agaricomycetidae</taxon>
        <taxon>Agaricales</taxon>
        <taxon>Agaricineae</taxon>
        <taxon>Psathyrellaceae</taxon>
        <taxon>Ephemerocybe</taxon>
    </lineage>
</organism>
<dbReference type="AlphaFoldDB" id="A0A8H5C8Z7"/>
<keyword evidence="2" id="KW-0732">Signal</keyword>
<dbReference type="Pfam" id="PF12937">
    <property type="entry name" value="F-box-like"/>
    <property type="match status" value="1"/>
</dbReference>
<feature type="chain" id="PRO_5034076449" description="F-box domain-containing protein" evidence="2">
    <location>
        <begin position="34"/>
        <end position="645"/>
    </location>
</feature>
<comment type="caution">
    <text evidence="4">The sequence shown here is derived from an EMBL/GenBank/DDBJ whole genome shotgun (WGS) entry which is preliminary data.</text>
</comment>
<feature type="domain" description="F-box" evidence="3">
    <location>
        <begin position="111"/>
        <end position="168"/>
    </location>
</feature>
<dbReference type="SUPFAM" id="SSF52047">
    <property type="entry name" value="RNI-like"/>
    <property type="match status" value="1"/>
</dbReference>
<protein>
    <recommendedName>
        <fullName evidence="3">F-box domain-containing protein</fullName>
    </recommendedName>
</protein>
<name>A0A8H5C8Z7_9AGAR</name>
<evidence type="ECO:0000313" key="4">
    <source>
        <dbReference type="EMBL" id="KAF5337341.1"/>
    </source>
</evidence>
<gene>
    <name evidence="4" type="ORF">D9611_003235</name>
</gene>
<sequence>MPRACRPWGARRAPLCRLLPGFLLHHSVRLALAAKMSTPIFTPNDLLNSQLVVPPVATVLHSLARDRGSDSARRETLERHILGLEAYLRGYLPAYIRSLKFHHNNTTLAGRLPPEILCMIFLSYRSLIRNGSTPWKDQLIWVRLTHVCQTWRSVALDCLALWSDLCFKTPRFTELMLSRSKDAPLTVIFDMSNIRLHEERKWNSVLLNALSQTCRLRTVVLVANGPRQFGCVDISSILDKFTGYTKLPMLEEFSISGGAKKLHDEFLEAGATMLKRVQIRACSFTWAHLPLTNLTHLRLERNTQLQQDCLPAQIFLMKLVRMRTLQVLELVNFLPKDDYPASGPDEILPVPLPQLKSLELHDSASAVISFIQVTRIPKAASIVVVFKDCKPQSRPPSAEIVDEFLLALDASWKDRPSLPSRLEDGVLDLWISDFSEKRANSPRLEFWFQGYQTPPELSIGFATHEVPLTKILVNVKKRLNLSSVITLRIDNCWSMRESAYAKVLSKLPHVENVTIRNSSFLCFLNVLLKDLALLEDSDSESTDEGTGDTYLTPRFPALWFLECCDYDFKERGFKTRDVIEGLIGVLTLRADDYCIMDLHFRKCRNVWEENFEEVKEAFPEQEIDWDCDEDQDADSEYEEESEADS</sequence>
<evidence type="ECO:0000313" key="5">
    <source>
        <dbReference type="Proteomes" id="UP000541558"/>
    </source>
</evidence>